<dbReference type="Gene3D" id="3.40.50.1820">
    <property type="entry name" value="alpha/beta hydrolase"/>
    <property type="match status" value="1"/>
</dbReference>
<dbReference type="GO" id="GO:0009694">
    <property type="term" value="P:jasmonic acid metabolic process"/>
    <property type="evidence" value="ECO:0000318"/>
    <property type="project" value="GO_Central"/>
</dbReference>
<accession>D8RKT9</accession>
<dbReference type="GO" id="GO:0080031">
    <property type="term" value="F:methyl salicylate esterase activity"/>
    <property type="evidence" value="ECO:0000318"/>
    <property type="project" value="GO_Central"/>
</dbReference>
<dbReference type="OrthoDB" id="408373at2759"/>
<dbReference type="KEGG" id="smo:SELMODRAFT_441581"/>
<dbReference type="InterPro" id="IPR029058">
    <property type="entry name" value="AB_hydrolase_fold"/>
</dbReference>
<proteinExistence type="predicted"/>
<dbReference type="Proteomes" id="UP000001514">
    <property type="component" value="Unassembled WGS sequence"/>
</dbReference>
<sequence length="131" mass="14537">MPGFLEIIDSFCTKDSEVATSSSFKPEHRQSVLYHLCSPEDVELGNLLVKPNPLLPPSEIAVEYTKEKYGSIPRYYIKGIHDVLMPVAMQDYLLENNPPDGVLELPSDHSPFFSTPDALVEALTSIATSLK</sequence>
<evidence type="ECO:0000313" key="2">
    <source>
        <dbReference type="Proteomes" id="UP000001514"/>
    </source>
</evidence>
<protein>
    <recommendedName>
        <fullName evidence="3">AB hydrolase-1 domain-containing protein</fullName>
    </recommendedName>
</protein>
<evidence type="ECO:0008006" key="3">
    <source>
        <dbReference type="Google" id="ProtNLM"/>
    </source>
</evidence>
<dbReference type="STRING" id="88036.D8RKT9"/>
<reference evidence="1 2" key="1">
    <citation type="journal article" date="2011" name="Science">
        <title>The Selaginella genome identifies genetic changes associated with the evolution of vascular plants.</title>
        <authorList>
            <person name="Banks J.A."/>
            <person name="Nishiyama T."/>
            <person name="Hasebe M."/>
            <person name="Bowman J.L."/>
            <person name="Gribskov M."/>
            <person name="dePamphilis C."/>
            <person name="Albert V.A."/>
            <person name="Aono N."/>
            <person name="Aoyama T."/>
            <person name="Ambrose B.A."/>
            <person name="Ashton N.W."/>
            <person name="Axtell M.J."/>
            <person name="Barker E."/>
            <person name="Barker M.S."/>
            <person name="Bennetzen J.L."/>
            <person name="Bonawitz N.D."/>
            <person name="Chapple C."/>
            <person name="Cheng C."/>
            <person name="Correa L.G."/>
            <person name="Dacre M."/>
            <person name="DeBarry J."/>
            <person name="Dreyer I."/>
            <person name="Elias M."/>
            <person name="Engstrom E.M."/>
            <person name="Estelle M."/>
            <person name="Feng L."/>
            <person name="Finet C."/>
            <person name="Floyd S.K."/>
            <person name="Frommer W.B."/>
            <person name="Fujita T."/>
            <person name="Gramzow L."/>
            <person name="Gutensohn M."/>
            <person name="Harholt J."/>
            <person name="Hattori M."/>
            <person name="Heyl A."/>
            <person name="Hirai T."/>
            <person name="Hiwatashi Y."/>
            <person name="Ishikawa M."/>
            <person name="Iwata M."/>
            <person name="Karol K.G."/>
            <person name="Koehler B."/>
            <person name="Kolukisaoglu U."/>
            <person name="Kubo M."/>
            <person name="Kurata T."/>
            <person name="Lalonde S."/>
            <person name="Li K."/>
            <person name="Li Y."/>
            <person name="Litt A."/>
            <person name="Lyons E."/>
            <person name="Manning G."/>
            <person name="Maruyama T."/>
            <person name="Michael T.P."/>
            <person name="Mikami K."/>
            <person name="Miyazaki S."/>
            <person name="Morinaga S."/>
            <person name="Murata T."/>
            <person name="Mueller-Roeber B."/>
            <person name="Nelson D.R."/>
            <person name="Obara M."/>
            <person name="Oguri Y."/>
            <person name="Olmstead R.G."/>
            <person name="Onodera N."/>
            <person name="Petersen B.L."/>
            <person name="Pils B."/>
            <person name="Prigge M."/>
            <person name="Rensing S.A."/>
            <person name="Riano-Pachon D.M."/>
            <person name="Roberts A.W."/>
            <person name="Sato Y."/>
            <person name="Scheller H.V."/>
            <person name="Schulz B."/>
            <person name="Schulz C."/>
            <person name="Shakirov E.V."/>
            <person name="Shibagaki N."/>
            <person name="Shinohara N."/>
            <person name="Shippen D.E."/>
            <person name="Soerensen I."/>
            <person name="Sotooka R."/>
            <person name="Sugimoto N."/>
            <person name="Sugita M."/>
            <person name="Sumikawa N."/>
            <person name="Tanurdzic M."/>
            <person name="Theissen G."/>
            <person name="Ulvskov P."/>
            <person name="Wakazuki S."/>
            <person name="Weng J.K."/>
            <person name="Willats W.W."/>
            <person name="Wipf D."/>
            <person name="Wolf P.G."/>
            <person name="Yang L."/>
            <person name="Zimmer A.D."/>
            <person name="Zhu Q."/>
            <person name="Mitros T."/>
            <person name="Hellsten U."/>
            <person name="Loque D."/>
            <person name="Otillar R."/>
            <person name="Salamov A."/>
            <person name="Schmutz J."/>
            <person name="Shapiro H."/>
            <person name="Lindquist E."/>
            <person name="Lucas S."/>
            <person name="Rokhsar D."/>
            <person name="Grigoriev I.V."/>
        </authorList>
    </citation>
    <scope>NUCLEOTIDE SEQUENCE [LARGE SCALE GENOMIC DNA]</scope>
</reference>
<dbReference type="InterPro" id="IPR045889">
    <property type="entry name" value="MES/HNL"/>
</dbReference>
<dbReference type="PANTHER" id="PTHR10992:SF785">
    <property type="entry name" value="METHYLESTERASE 14, CHLOROPLASTIC-RELATED"/>
    <property type="match status" value="1"/>
</dbReference>
<dbReference type="SUPFAM" id="SSF53474">
    <property type="entry name" value="alpha/beta-Hydrolases"/>
    <property type="match status" value="1"/>
</dbReference>
<dbReference type="OMA" id="DQEYSIA"/>
<keyword evidence="2" id="KW-1185">Reference proteome</keyword>
<dbReference type="EMBL" id="GL377582">
    <property type="protein sequence ID" value="EFJ27294.1"/>
    <property type="molecule type" value="Genomic_DNA"/>
</dbReference>
<dbReference type="HOGENOM" id="CLU_146335_0_0_1"/>
<gene>
    <name evidence="1" type="ORF">SELMODRAFT_441581</name>
</gene>
<name>D8RKT9_SELML</name>
<dbReference type="AlphaFoldDB" id="D8RKT9"/>
<dbReference type="GO" id="GO:0080032">
    <property type="term" value="F:methyl jasmonate esterase activity"/>
    <property type="evidence" value="ECO:0000318"/>
    <property type="project" value="GO_Central"/>
</dbReference>
<dbReference type="GO" id="GO:0080030">
    <property type="term" value="F:methyl indole-3-acetate esterase activity"/>
    <property type="evidence" value="ECO:0000318"/>
    <property type="project" value="GO_Central"/>
</dbReference>
<dbReference type="Gramene" id="EFJ27294">
    <property type="protein sequence ID" value="EFJ27294"/>
    <property type="gene ID" value="SELMODRAFT_441581"/>
</dbReference>
<organism evidence="2">
    <name type="scientific">Selaginella moellendorffii</name>
    <name type="common">Spikemoss</name>
    <dbReference type="NCBI Taxonomy" id="88036"/>
    <lineage>
        <taxon>Eukaryota</taxon>
        <taxon>Viridiplantae</taxon>
        <taxon>Streptophyta</taxon>
        <taxon>Embryophyta</taxon>
        <taxon>Tracheophyta</taxon>
        <taxon>Lycopodiopsida</taxon>
        <taxon>Selaginellales</taxon>
        <taxon>Selaginellaceae</taxon>
        <taxon>Selaginella</taxon>
    </lineage>
</organism>
<dbReference type="PANTHER" id="PTHR10992">
    <property type="entry name" value="METHYLESTERASE FAMILY MEMBER"/>
    <property type="match status" value="1"/>
</dbReference>
<dbReference type="InParanoid" id="D8RKT9"/>
<dbReference type="GO" id="GO:0009696">
    <property type="term" value="P:salicylic acid metabolic process"/>
    <property type="evidence" value="ECO:0000318"/>
    <property type="project" value="GO_Central"/>
</dbReference>
<evidence type="ECO:0000313" key="1">
    <source>
        <dbReference type="EMBL" id="EFJ27294.1"/>
    </source>
</evidence>